<reference evidence="1 2" key="1">
    <citation type="submission" date="2017-03" db="EMBL/GenBank/DDBJ databases">
        <title>Genomes of endolithic fungi from Antarctica.</title>
        <authorList>
            <person name="Coleine C."/>
            <person name="Masonjones S."/>
            <person name="Stajich J.E."/>
        </authorList>
    </citation>
    <scope>NUCLEOTIDE SEQUENCE [LARGE SCALE GENOMIC DNA]</scope>
    <source>
        <strain evidence="1 2">CCFEE 5184</strain>
    </source>
</reference>
<gene>
    <name evidence="1" type="ORF">B0A55_05880</name>
</gene>
<dbReference type="STRING" id="329884.A0A4V5NGR1"/>
<evidence type="ECO:0000313" key="1">
    <source>
        <dbReference type="EMBL" id="TKA75939.1"/>
    </source>
</evidence>
<dbReference type="OrthoDB" id="338622at2759"/>
<sequence length="133" mass="14480">MALATQLANVQDKFDREAPDQVKRAINNSRSEVSTTFNRSAAIQEGATLPAFHLSNPSGGKTDSADLLAKGPILITFYRGVEKIVRDLYNRAIEDAAVKQGLGLDGEINFQDHTELGDVGNAELPQRMQGLRL</sequence>
<organism evidence="1 2">
    <name type="scientific">Friedmanniomyces simplex</name>
    <dbReference type="NCBI Taxonomy" id="329884"/>
    <lineage>
        <taxon>Eukaryota</taxon>
        <taxon>Fungi</taxon>
        <taxon>Dikarya</taxon>
        <taxon>Ascomycota</taxon>
        <taxon>Pezizomycotina</taxon>
        <taxon>Dothideomycetes</taxon>
        <taxon>Dothideomycetidae</taxon>
        <taxon>Mycosphaerellales</taxon>
        <taxon>Teratosphaeriaceae</taxon>
        <taxon>Friedmanniomyces</taxon>
    </lineage>
</organism>
<dbReference type="EMBL" id="NAJQ01000178">
    <property type="protein sequence ID" value="TKA75939.1"/>
    <property type="molecule type" value="Genomic_DNA"/>
</dbReference>
<protein>
    <submittedName>
        <fullName evidence="1">Uncharacterized protein</fullName>
    </submittedName>
</protein>
<dbReference type="Proteomes" id="UP000309340">
    <property type="component" value="Unassembled WGS sequence"/>
</dbReference>
<proteinExistence type="predicted"/>
<dbReference type="AlphaFoldDB" id="A0A4V5NGR1"/>
<comment type="caution">
    <text evidence="1">The sequence shown here is derived from an EMBL/GenBank/DDBJ whole genome shotgun (WGS) entry which is preliminary data.</text>
</comment>
<accession>A0A4V5NGR1</accession>
<evidence type="ECO:0000313" key="2">
    <source>
        <dbReference type="Proteomes" id="UP000309340"/>
    </source>
</evidence>
<name>A0A4V5NGR1_9PEZI</name>
<keyword evidence="2" id="KW-1185">Reference proteome</keyword>